<organism evidence="1 2">
    <name type="scientific">Achlya hypogyna</name>
    <name type="common">Oomycete</name>
    <name type="synonym">Protoachlya hypogyna</name>
    <dbReference type="NCBI Taxonomy" id="1202772"/>
    <lineage>
        <taxon>Eukaryota</taxon>
        <taxon>Sar</taxon>
        <taxon>Stramenopiles</taxon>
        <taxon>Oomycota</taxon>
        <taxon>Saprolegniomycetes</taxon>
        <taxon>Saprolegniales</taxon>
        <taxon>Achlyaceae</taxon>
        <taxon>Achlya</taxon>
    </lineage>
</organism>
<proteinExistence type="predicted"/>
<accession>A0A1V9YW53</accession>
<dbReference type="Gene3D" id="1.25.40.10">
    <property type="entry name" value="Tetratricopeptide repeat domain"/>
    <property type="match status" value="1"/>
</dbReference>
<keyword evidence="2" id="KW-1185">Reference proteome</keyword>
<dbReference type="PANTHER" id="PTHR46082:SF11">
    <property type="entry name" value="AAA+ ATPASE DOMAIN-CONTAINING PROTEIN-RELATED"/>
    <property type="match status" value="1"/>
</dbReference>
<dbReference type="InterPro" id="IPR011990">
    <property type="entry name" value="TPR-like_helical_dom_sf"/>
</dbReference>
<evidence type="ECO:0000313" key="2">
    <source>
        <dbReference type="Proteomes" id="UP000243579"/>
    </source>
</evidence>
<dbReference type="InterPro" id="IPR053137">
    <property type="entry name" value="NLR-like"/>
</dbReference>
<protein>
    <recommendedName>
        <fullName evidence="3">Mbre TPR repeat protein</fullName>
    </recommendedName>
</protein>
<reference evidence="1 2" key="1">
    <citation type="journal article" date="2014" name="Genome Biol. Evol.">
        <title>The secreted proteins of Achlya hypogyna and Thraustotheca clavata identify the ancestral oomycete secretome and reveal gene acquisitions by horizontal gene transfer.</title>
        <authorList>
            <person name="Misner I."/>
            <person name="Blouin N."/>
            <person name="Leonard G."/>
            <person name="Richards T.A."/>
            <person name="Lane C.E."/>
        </authorList>
    </citation>
    <scope>NUCLEOTIDE SEQUENCE [LARGE SCALE GENOMIC DNA]</scope>
    <source>
        <strain evidence="1 2">ATCC 48635</strain>
    </source>
</reference>
<dbReference type="PANTHER" id="PTHR46082">
    <property type="entry name" value="ATP/GTP-BINDING PROTEIN-RELATED"/>
    <property type="match status" value="1"/>
</dbReference>
<dbReference type="Proteomes" id="UP000243579">
    <property type="component" value="Unassembled WGS sequence"/>
</dbReference>
<evidence type="ECO:0008006" key="3">
    <source>
        <dbReference type="Google" id="ProtNLM"/>
    </source>
</evidence>
<evidence type="ECO:0000313" key="1">
    <source>
        <dbReference type="EMBL" id="OQR89955.1"/>
    </source>
</evidence>
<comment type="caution">
    <text evidence="1">The sequence shown here is derived from an EMBL/GenBank/DDBJ whole genome shotgun (WGS) entry which is preliminary data.</text>
</comment>
<gene>
    <name evidence="1" type="ORF">ACHHYP_05907</name>
</gene>
<dbReference type="STRING" id="1202772.A0A1V9YW53"/>
<sequence>MPPPLRPLGVKLSYFVQLLDRLGGRDKLQGLTTAQVCLDCVLPFTKTTQLSLVEHLLADSATADFIAPATWYVSHAWSYMFLETVESLEAFVAQQKLPADTAVWFCAFNINQHCTSVRPFSFWASTFKNELAVIGNVVMIMHPWADPIVLHRSWCVFEVYVAICVNARFEVAMAPTQRDLFYSELDPDESAFLTVVKGIKSETSEASVVADRISIFEVIRAEVGFNQLDRKIFGVFFEWLLGALSEKAACATTACEKAKWLTAIATAYSSANDHAGAKRYHYKAWKLYCNTLGLEHEMTLKSMSKLGFAYINMGSKVARGVAVLGDCVSMQAELFGLENQDVGTTRTYYSVALLLCGDAKAALAEGQIAFAVLKQCLGEAHPQTLRAMGQVTTAFEYTLNVSAALTWGARLLALREEHMGHEAAETIAARQNLAVSYMNAGQADAAISLLESVIASHDRAWGFENRLTILATVNLARAYMMLNAFDDAHRYATVAYTHAKGTFGAIDRVTLLARAMLCRIAFAQKDFATVMVNAAADLLVTLELDNFRSPTAYFTLYSWVLAWDAAGIKTLADCDQLNVWLTAAQATNETWTFAKCAVCVRDVVGDLWSCATCPKMTEQYCAGCLPRETPCGHELFDVVPPPARLVQLVRLKLLAETGDTIAYDACYDAFSTYCTTNNVPKDQQLPRRLIQYDVASTAANFDFPPTQVVPA</sequence>
<dbReference type="EMBL" id="JNBR01000700">
    <property type="protein sequence ID" value="OQR89955.1"/>
    <property type="molecule type" value="Genomic_DNA"/>
</dbReference>
<dbReference type="OrthoDB" id="771227at2759"/>
<dbReference type="Pfam" id="PF13374">
    <property type="entry name" value="TPR_10"/>
    <property type="match status" value="2"/>
</dbReference>
<dbReference type="SUPFAM" id="SSF48452">
    <property type="entry name" value="TPR-like"/>
    <property type="match status" value="2"/>
</dbReference>
<name>A0A1V9YW53_ACHHY</name>
<dbReference type="AlphaFoldDB" id="A0A1V9YW53"/>